<reference evidence="31" key="1">
    <citation type="submission" date="2025-08" db="UniProtKB">
        <authorList>
            <consortium name="Ensembl"/>
        </authorList>
    </citation>
    <scope>IDENTIFICATION</scope>
</reference>
<dbReference type="SUPFAM" id="SSF56784">
    <property type="entry name" value="HAD-like"/>
    <property type="match status" value="1"/>
</dbReference>
<feature type="domain" description="P-type ATPase A" evidence="28">
    <location>
        <begin position="96"/>
        <end position="228"/>
    </location>
</feature>
<gene>
    <name evidence="31" type="primary">ATP11C</name>
</gene>
<dbReference type="InterPro" id="IPR023214">
    <property type="entry name" value="HAD_sf"/>
</dbReference>
<dbReference type="AlphaFoldDB" id="A0A7M4ERS9"/>
<keyword evidence="14" id="KW-0256">Endoplasmic reticulum</keyword>
<dbReference type="SUPFAM" id="SSF81653">
    <property type="entry name" value="Calcium ATPase, transduction domain A"/>
    <property type="match status" value="1"/>
</dbReference>
<keyword evidence="7" id="KW-0813">Transport</keyword>
<feature type="binding site" evidence="26">
    <location>
        <position position="364"/>
    </location>
    <ligand>
        <name>Mg(2+)</name>
        <dbReference type="ChEBI" id="CHEBI:18420"/>
    </ligand>
</feature>
<dbReference type="PANTHER" id="PTHR24092">
    <property type="entry name" value="PROBABLE PHOSPHOLIPID-TRANSPORTING ATPASE"/>
    <property type="match status" value="1"/>
</dbReference>
<feature type="binding site" evidence="25">
    <location>
        <position position="365"/>
    </location>
    <ligand>
        <name>ATP</name>
        <dbReference type="ChEBI" id="CHEBI:30616"/>
    </ligand>
</feature>
<feature type="binding site" evidence="25">
    <location>
        <position position="694"/>
    </location>
    <ligand>
        <name>ATP</name>
        <dbReference type="ChEBI" id="CHEBI:30616"/>
    </ligand>
</feature>
<evidence type="ECO:0000256" key="11">
    <source>
        <dbReference type="ARBA" id="ARBA00022723"/>
    </source>
</evidence>
<feature type="transmembrane region" description="Helical" evidence="27">
    <location>
        <begin position="833"/>
        <end position="855"/>
    </location>
</feature>
<evidence type="ECO:0000256" key="16">
    <source>
        <dbReference type="ARBA" id="ARBA00022842"/>
    </source>
</evidence>
<evidence type="ECO:0000256" key="19">
    <source>
        <dbReference type="ARBA" id="ARBA00023055"/>
    </source>
</evidence>
<dbReference type="GO" id="GO:0140326">
    <property type="term" value="F:ATPase-coupled intramembrane lipid transporter activity"/>
    <property type="evidence" value="ECO:0007669"/>
    <property type="project" value="UniProtKB-EC"/>
</dbReference>
<feature type="transmembrane region" description="Helical" evidence="27">
    <location>
        <begin position="39"/>
        <end position="57"/>
    </location>
</feature>
<feature type="binding site" evidence="25">
    <location>
        <position position="490"/>
    </location>
    <ligand>
        <name>ATP</name>
        <dbReference type="ChEBI" id="CHEBI:30616"/>
    </ligand>
</feature>
<keyword evidence="13" id="KW-0967">Endosome</keyword>
<dbReference type="GeneTree" id="ENSGT00940000158878"/>
<dbReference type="Ensembl" id="ENSCPRT00005016063.1">
    <property type="protein sequence ID" value="ENSCPRP00005013674.1"/>
    <property type="gene ID" value="ENSCPRG00005009442.1"/>
</dbReference>
<evidence type="ECO:0000256" key="24">
    <source>
        <dbReference type="PIRSR" id="PIRSR606539-1"/>
    </source>
</evidence>
<feature type="binding site" evidence="25">
    <location>
        <position position="364"/>
    </location>
    <ligand>
        <name>ATP</name>
        <dbReference type="ChEBI" id="CHEBI:30616"/>
    </ligand>
</feature>
<dbReference type="InterPro" id="IPR032630">
    <property type="entry name" value="P_typ_ATPase_c"/>
</dbReference>
<feature type="domain" description="P-type ATPase N-terminal" evidence="29">
    <location>
        <begin position="12"/>
        <end position="66"/>
    </location>
</feature>
<feature type="binding site" evidence="26">
    <location>
        <position position="366"/>
    </location>
    <ligand>
        <name>Mg(2+)</name>
        <dbReference type="ChEBI" id="CHEBI:18420"/>
    </ligand>
</feature>
<evidence type="ECO:0000256" key="26">
    <source>
        <dbReference type="PIRSR" id="PIRSR606539-3"/>
    </source>
</evidence>
<dbReference type="FunFam" id="2.70.150.10:FF:000009">
    <property type="entry name" value="Phospholipid-transporting ATPase"/>
    <property type="match status" value="1"/>
</dbReference>
<dbReference type="Pfam" id="PF00122">
    <property type="entry name" value="E1-E2_ATPase"/>
    <property type="match status" value="1"/>
</dbReference>
<evidence type="ECO:0000313" key="32">
    <source>
        <dbReference type="Proteomes" id="UP000594220"/>
    </source>
</evidence>
<dbReference type="Gene3D" id="3.40.1110.10">
    <property type="entry name" value="Calcium-transporting ATPase, cytoplasmic domain N"/>
    <property type="match status" value="1"/>
</dbReference>
<evidence type="ECO:0000256" key="8">
    <source>
        <dbReference type="ARBA" id="ARBA00022475"/>
    </source>
</evidence>
<dbReference type="InterPro" id="IPR023299">
    <property type="entry name" value="ATPase_P-typ_cyto_dom_N"/>
</dbReference>
<feature type="domain" description="P-type ATPase C-terminal" evidence="30">
    <location>
        <begin position="718"/>
        <end position="967"/>
    </location>
</feature>
<evidence type="ECO:0000256" key="13">
    <source>
        <dbReference type="ARBA" id="ARBA00022753"/>
    </source>
</evidence>
<dbReference type="InterPro" id="IPR023298">
    <property type="entry name" value="ATPase_P-typ_TM_dom_sf"/>
</dbReference>
<dbReference type="Gene3D" id="3.40.50.1000">
    <property type="entry name" value="HAD superfamily/HAD-like"/>
    <property type="match status" value="1"/>
</dbReference>
<keyword evidence="32" id="KW-1185">Reference proteome</keyword>
<dbReference type="InterPro" id="IPR059000">
    <property type="entry name" value="ATPase_P-type_domA"/>
</dbReference>
<comment type="subcellular location">
    <subcellularLocation>
        <location evidence="5">Cell membrane</location>
        <topology evidence="5">Multi-pass membrane protein</topology>
    </subcellularLocation>
    <subcellularLocation>
        <location evidence="3">Early endosome</location>
    </subcellularLocation>
    <subcellularLocation>
        <location evidence="4">Endoplasmic reticulum membrane</location>
        <topology evidence="4">Multi-pass membrane protein</topology>
    </subcellularLocation>
    <subcellularLocation>
        <location evidence="27">Membrane</location>
        <topology evidence="27">Multi-pass membrane protein</topology>
    </subcellularLocation>
    <subcellularLocation>
        <location evidence="2">Recycling endosome</location>
    </subcellularLocation>
</comment>
<dbReference type="GO" id="GO:0005524">
    <property type="term" value="F:ATP binding"/>
    <property type="evidence" value="ECO:0007669"/>
    <property type="project" value="UniProtKB-UniRule"/>
</dbReference>
<evidence type="ECO:0000256" key="25">
    <source>
        <dbReference type="PIRSR" id="PIRSR606539-2"/>
    </source>
</evidence>
<feature type="binding site" evidence="25">
    <location>
        <position position="571"/>
    </location>
    <ligand>
        <name>ATP</name>
        <dbReference type="ChEBI" id="CHEBI:30616"/>
    </ligand>
</feature>
<feature type="transmembrane region" description="Helical" evidence="27">
    <location>
        <begin position="248"/>
        <end position="271"/>
    </location>
</feature>
<dbReference type="Pfam" id="PF16209">
    <property type="entry name" value="PhoLip_ATPase_N"/>
    <property type="match status" value="1"/>
</dbReference>
<dbReference type="Pfam" id="PF16212">
    <property type="entry name" value="PhoLip_ATPase_C"/>
    <property type="match status" value="1"/>
</dbReference>
<proteinExistence type="inferred from homology"/>
<evidence type="ECO:0000259" key="29">
    <source>
        <dbReference type="Pfam" id="PF16209"/>
    </source>
</evidence>
<dbReference type="SUPFAM" id="SSF81665">
    <property type="entry name" value="Calcium ATPase, transmembrane domain M"/>
    <property type="match status" value="1"/>
</dbReference>
<evidence type="ECO:0000256" key="14">
    <source>
        <dbReference type="ARBA" id="ARBA00022824"/>
    </source>
</evidence>
<evidence type="ECO:0000256" key="3">
    <source>
        <dbReference type="ARBA" id="ARBA00004412"/>
    </source>
</evidence>
<evidence type="ECO:0000256" key="2">
    <source>
        <dbReference type="ARBA" id="ARBA00004172"/>
    </source>
</evidence>
<dbReference type="InterPro" id="IPR008250">
    <property type="entry name" value="ATPase_P-typ_transduc_dom_A_sf"/>
</dbReference>
<accession>A0A7M4ERS9</accession>
<comment type="catalytic activity">
    <reaction evidence="21 27">
        <text>ATP + H2O + phospholipidSide 1 = ADP + phosphate + phospholipidSide 2.</text>
        <dbReference type="EC" id="7.6.2.1"/>
    </reaction>
</comment>
<evidence type="ECO:0000256" key="21">
    <source>
        <dbReference type="ARBA" id="ARBA00034036"/>
    </source>
</evidence>
<feature type="binding site" evidence="26">
    <location>
        <position position="691"/>
    </location>
    <ligand>
        <name>Mg(2+)</name>
        <dbReference type="ChEBI" id="CHEBI:18420"/>
    </ligand>
</feature>
<keyword evidence="10 27" id="KW-0812">Transmembrane</keyword>
<comment type="catalytic activity">
    <reaction evidence="23">
        <text>a 1,2-diacyl-sn-glycero-3-phospho-L-serine(out) + ATP + H2O = a 1,2-diacyl-sn-glycero-3-phospho-L-serine(in) + ADP + phosphate + H(+)</text>
        <dbReference type="Rhea" id="RHEA:38567"/>
        <dbReference type="ChEBI" id="CHEBI:15377"/>
        <dbReference type="ChEBI" id="CHEBI:15378"/>
        <dbReference type="ChEBI" id="CHEBI:30616"/>
        <dbReference type="ChEBI" id="CHEBI:43474"/>
        <dbReference type="ChEBI" id="CHEBI:57262"/>
        <dbReference type="ChEBI" id="CHEBI:456216"/>
    </reaction>
    <physiologicalReaction direction="left-to-right" evidence="23">
        <dbReference type="Rhea" id="RHEA:38568"/>
    </physiologicalReaction>
</comment>
<evidence type="ECO:0000256" key="10">
    <source>
        <dbReference type="ARBA" id="ARBA00022692"/>
    </source>
</evidence>
<evidence type="ECO:0000256" key="9">
    <source>
        <dbReference type="ARBA" id="ARBA00022553"/>
    </source>
</evidence>
<evidence type="ECO:0000256" key="6">
    <source>
        <dbReference type="ARBA" id="ARBA00008109"/>
    </source>
</evidence>
<evidence type="ECO:0000313" key="31">
    <source>
        <dbReference type="Ensembl" id="ENSCPRP00005013674.1"/>
    </source>
</evidence>
<dbReference type="GO" id="GO:0005886">
    <property type="term" value="C:plasma membrane"/>
    <property type="evidence" value="ECO:0007669"/>
    <property type="project" value="UniProtKB-SubCell"/>
</dbReference>
<dbReference type="NCBIfam" id="TIGR01652">
    <property type="entry name" value="ATPase-Plipid"/>
    <property type="match status" value="1"/>
</dbReference>
<feature type="transmembrane region" description="Helical" evidence="27">
    <location>
        <begin position="931"/>
        <end position="964"/>
    </location>
</feature>
<comment type="catalytic activity">
    <reaction evidence="22">
        <text>a 1,2-diacyl-sn-glycero-3-phosphoethanolamine(out) + ATP + H2O = a 1,2-diacyl-sn-glycero-3-phosphoethanolamine(in) + ADP + phosphate + H(+)</text>
        <dbReference type="Rhea" id="RHEA:66132"/>
        <dbReference type="ChEBI" id="CHEBI:15377"/>
        <dbReference type="ChEBI" id="CHEBI:15378"/>
        <dbReference type="ChEBI" id="CHEBI:30616"/>
        <dbReference type="ChEBI" id="CHEBI:43474"/>
        <dbReference type="ChEBI" id="CHEBI:64612"/>
        <dbReference type="ChEBI" id="CHEBI:456216"/>
    </reaction>
    <physiologicalReaction direction="left-to-right" evidence="22">
        <dbReference type="Rhea" id="RHEA:66133"/>
    </physiologicalReaction>
</comment>
<keyword evidence="20 27" id="KW-0472">Membrane</keyword>
<dbReference type="InterPro" id="IPR036412">
    <property type="entry name" value="HAD-like_sf"/>
</dbReference>
<dbReference type="FunFam" id="3.40.50.1000:FF:000012">
    <property type="entry name" value="Phospholipid-transporting ATPase"/>
    <property type="match status" value="1"/>
</dbReference>
<dbReference type="GO" id="GO:0005789">
    <property type="term" value="C:endoplasmic reticulum membrane"/>
    <property type="evidence" value="ECO:0007669"/>
    <property type="project" value="UniProtKB-SubCell"/>
</dbReference>
<feature type="binding site" evidence="25">
    <location>
        <position position="459"/>
    </location>
    <ligand>
        <name>ATP</name>
        <dbReference type="ChEBI" id="CHEBI:30616"/>
    </ligand>
</feature>
<evidence type="ECO:0000256" key="1">
    <source>
        <dbReference type="ARBA" id="ARBA00001946"/>
    </source>
</evidence>
<evidence type="ECO:0000259" key="28">
    <source>
        <dbReference type="Pfam" id="PF00122"/>
    </source>
</evidence>
<dbReference type="InterPro" id="IPR032631">
    <property type="entry name" value="P-type_ATPase_N"/>
</dbReference>
<keyword evidence="11 26" id="KW-0479">Metal-binding</keyword>
<evidence type="ECO:0000256" key="4">
    <source>
        <dbReference type="ARBA" id="ARBA00004477"/>
    </source>
</evidence>
<evidence type="ECO:0000256" key="27">
    <source>
        <dbReference type="RuleBase" id="RU362033"/>
    </source>
</evidence>
<evidence type="ECO:0000256" key="18">
    <source>
        <dbReference type="ARBA" id="ARBA00022989"/>
    </source>
</evidence>
<keyword evidence="18 27" id="KW-1133">Transmembrane helix</keyword>
<comment type="similarity">
    <text evidence="6 27">Belongs to the cation transport ATPase (P-type) (TC 3.A.3) family. Type IV subfamily.</text>
</comment>
<feature type="binding site" evidence="25">
    <location>
        <position position="664"/>
    </location>
    <ligand>
        <name>ATP</name>
        <dbReference type="ChEBI" id="CHEBI:30616"/>
    </ligand>
</feature>
<feature type="transmembrane region" description="Helical" evidence="27">
    <location>
        <begin position="785"/>
        <end position="803"/>
    </location>
</feature>
<evidence type="ECO:0000256" key="22">
    <source>
        <dbReference type="ARBA" id="ARBA00049128"/>
    </source>
</evidence>
<feature type="binding site" evidence="25">
    <location>
        <position position="366"/>
    </location>
    <ligand>
        <name>ATP</name>
        <dbReference type="ChEBI" id="CHEBI:30616"/>
    </ligand>
</feature>
<keyword evidence="9" id="KW-0597">Phosphoprotein</keyword>
<feature type="binding site" evidence="25">
    <location>
        <position position="695"/>
    </location>
    <ligand>
        <name>ATP</name>
        <dbReference type="ChEBI" id="CHEBI:30616"/>
    </ligand>
</feature>
<feature type="binding site" evidence="25">
    <location>
        <position position="570"/>
    </location>
    <ligand>
        <name>ATP</name>
        <dbReference type="ChEBI" id="CHEBI:30616"/>
    </ligand>
</feature>
<feature type="binding site" evidence="25">
    <location>
        <position position="670"/>
    </location>
    <ligand>
        <name>ATP</name>
        <dbReference type="ChEBI" id="CHEBI:30616"/>
    </ligand>
</feature>
<feature type="binding site" evidence="25">
    <location>
        <position position="572"/>
    </location>
    <ligand>
        <name>ATP</name>
        <dbReference type="ChEBI" id="CHEBI:30616"/>
    </ligand>
</feature>
<feature type="binding site" evidence="26">
    <location>
        <position position="695"/>
    </location>
    <ligand>
        <name>Mg(2+)</name>
        <dbReference type="ChEBI" id="CHEBI:18420"/>
    </ligand>
</feature>
<dbReference type="Gene3D" id="2.70.150.10">
    <property type="entry name" value="Calcium-transporting ATPase, cytoplasmic transduction domain A"/>
    <property type="match status" value="1"/>
</dbReference>
<dbReference type="NCBIfam" id="TIGR01494">
    <property type="entry name" value="ATPase_P-type"/>
    <property type="match status" value="3"/>
</dbReference>
<dbReference type="Proteomes" id="UP000594220">
    <property type="component" value="Unplaced"/>
</dbReference>
<evidence type="ECO:0000256" key="12">
    <source>
        <dbReference type="ARBA" id="ARBA00022741"/>
    </source>
</evidence>
<evidence type="ECO:0000256" key="20">
    <source>
        <dbReference type="ARBA" id="ARBA00023136"/>
    </source>
</evidence>
<name>A0A7M4ERS9_CROPO</name>
<organism evidence="31 32">
    <name type="scientific">Crocodylus porosus</name>
    <name type="common">Saltwater crocodile</name>
    <name type="synonym">Estuarine crocodile</name>
    <dbReference type="NCBI Taxonomy" id="8502"/>
    <lineage>
        <taxon>Eukaryota</taxon>
        <taxon>Metazoa</taxon>
        <taxon>Chordata</taxon>
        <taxon>Craniata</taxon>
        <taxon>Vertebrata</taxon>
        <taxon>Euteleostomi</taxon>
        <taxon>Archelosauria</taxon>
        <taxon>Archosauria</taxon>
        <taxon>Crocodylia</taxon>
        <taxon>Longirostres</taxon>
        <taxon>Crocodylidae</taxon>
        <taxon>Crocodylus</taxon>
    </lineage>
</organism>
<evidence type="ECO:0000256" key="7">
    <source>
        <dbReference type="ARBA" id="ARBA00022448"/>
    </source>
</evidence>
<dbReference type="GO" id="GO:0000287">
    <property type="term" value="F:magnesium ion binding"/>
    <property type="evidence" value="ECO:0007669"/>
    <property type="project" value="UniProtKB-UniRule"/>
</dbReference>
<keyword evidence="12 25" id="KW-0547">Nucleotide-binding</keyword>
<evidence type="ECO:0000256" key="17">
    <source>
        <dbReference type="ARBA" id="ARBA00022967"/>
    </source>
</evidence>
<keyword evidence="19" id="KW-0445">Lipid transport</keyword>
<dbReference type="InterPro" id="IPR001757">
    <property type="entry name" value="P_typ_ATPase"/>
</dbReference>
<dbReference type="GO" id="GO:0045332">
    <property type="term" value="P:phospholipid translocation"/>
    <property type="evidence" value="ECO:0007669"/>
    <property type="project" value="TreeGrafter"/>
</dbReference>
<dbReference type="GO" id="GO:0055037">
    <property type="term" value="C:recycling endosome"/>
    <property type="evidence" value="ECO:0007669"/>
    <property type="project" value="UniProtKB-SubCell"/>
</dbReference>
<comment type="cofactor">
    <cofactor evidence="1 26">
        <name>Mg(2+)</name>
        <dbReference type="ChEBI" id="CHEBI:18420"/>
    </cofactor>
</comment>
<reference evidence="31" key="2">
    <citation type="submission" date="2025-09" db="UniProtKB">
        <authorList>
            <consortium name="Ensembl"/>
        </authorList>
    </citation>
    <scope>IDENTIFICATION</scope>
</reference>
<feature type="active site" description="4-aspartylphosphate intermediate" evidence="24">
    <location>
        <position position="364"/>
    </location>
</feature>
<dbReference type="GO" id="GO:0016887">
    <property type="term" value="F:ATP hydrolysis activity"/>
    <property type="evidence" value="ECO:0007669"/>
    <property type="project" value="InterPro"/>
</dbReference>
<sequence>HRPVSETDAYVAQKFCDNRIVSSKYTVWNFLPKNLFEQFRRIANFYFLIIFLVQVIVDTPTSPVTSGLPLFFVITVTAIKQGYEDWLRHRADNEVNKSNVFVIENAKQVRKESEKIKVGDIVEVKADETFPCDLIFLASSSPDGTCYVTTASLDGESNFKTHYAVRDTTVLCTHETIDSLAATIECEQPQPDLYKSLGPENLLLKGATLKNTKKIYGVAVYTGMETKMALNYQGKSQKRSAVEKSINAFLVVYLCILLSKATVCTTMKYVWQSNPFNDEPWYNEKTKKEKEVLRMFTDFLSFMVLFNFIIPVSMYVTVEMQKFLGSFFISWDKEMYDEEIKEGALVNTSDLNEELGQVEYVFTDKTGTLTENSMEFIECCIDGHKYKESISEVDGIAPMSPAHFHISPTCREELFLRPSGCLSEPRGLLISLLPCLCSLGLYRVQKLPPELFPLLLFCKGADSSIFPRVQQDEIQQTKAHVDRNAMDGYRTLCVAFKEFSQEEYDQIDKQLCEAKMALQDREEKMAKVFEDIEANMHLIGATAVEDKLQEQAAETIEALHAAGMKVWVLTGDKMETAKSTCYACRLFQTNTELLELTTKMVGDKHHLCFHLYFRSLVLNQEYGLIIDGSTLSLILNPSQDSSSSNYKTIFLQICLKCTAVLCCRMAPLQKAQIVRMVKSTKGSPITLSIGDGANDVSMILEAHVGIGIKGKEGRQASRNSDYAVPKFKHLRKLLLAHGHLYYVRIAHLVQYFFYKVRICIHLTQFMFFLPLTIKSIKPLYDAAYLTMYNICFTSLPILAYSLLEQHINIETLTSDPQLYMKISDNAMLQWKPFLYWTFLGAFEGLVFFFGVYFLFQNSSLEDNGKVFGNWTFGTIVFTILVFTVTLKLALDTRFWTWMNHFVIWGSLAFYVFFSFFWGGVIWPFLKQQRMYFVFAHMVTSLSAWLAIILLIFISLFPEILLIVFKNVRRKAQVRTAYAPCTLLSCRVSSTLTKRRVEVHFPYPGISF</sequence>
<dbReference type="InterPro" id="IPR006539">
    <property type="entry name" value="P-type_ATPase_IV"/>
</dbReference>
<keyword evidence="15 25" id="KW-0067">ATP-binding</keyword>
<evidence type="ECO:0000256" key="5">
    <source>
        <dbReference type="ARBA" id="ARBA00004651"/>
    </source>
</evidence>
<protein>
    <recommendedName>
        <fullName evidence="27">Phospholipid-transporting ATPase</fullName>
        <ecNumber evidence="27">7.6.2.1</ecNumber>
    </recommendedName>
</protein>
<feature type="transmembrane region" description="Helical" evidence="27">
    <location>
        <begin position="299"/>
        <end position="318"/>
    </location>
</feature>
<evidence type="ECO:0000259" key="30">
    <source>
        <dbReference type="Pfam" id="PF16212"/>
    </source>
</evidence>
<feature type="transmembrane region" description="Helical" evidence="27">
    <location>
        <begin position="901"/>
        <end position="925"/>
    </location>
</feature>
<dbReference type="GO" id="GO:0005769">
    <property type="term" value="C:early endosome"/>
    <property type="evidence" value="ECO:0007669"/>
    <property type="project" value="UniProtKB-SubCell"/>
</dbReference>
<keyword evidence="16 26" id="KW-0460">Magnesium</keyword>
<evidence type="ECO:0000256" key="23">
    <source>
        <dbReference type="ARBA" id="ARBA00051303"/>
    </source>
</evidence>
<feature type="transmembrane region" description="Helical" evidence="27">
    <location>
        <begin position="867"/>
        <end position="889"/>
    </location>
</feature>
<dbReference type="CDD" id="cd02073">
    <property type="entry name" value="P-type_ATPase_APLT_Dnf-like"/>
    <property type="match status" value="1"/>
</dbReference>
<evidence type="ECO:0000256" key="15">
    <source>
        <dbReference type="ARBA" id="ARBA00022840"/>
    </source>
</evidence>
<dbReference type="PROSITE" id="PS00154">
    <property type="entry name" value="ATPASE_E1_E2"/>
    <property type="match status" value="1"/>
</dbReference>
<dbReference type="InterPro" id="IPR018303">
    <property type="entry name" value="ATPase_P-typ_P_site"/>
</dbReference>
<dbReference type="PANTHER" id="PTHR24092:SF38">
    <property type="entry name" value="PHOSPHOLIPID-TRANSPORTING ATPASE IG"/>
    <property type="match status" value="1"/>
</dbReference>
<keyword evidence="17 27" id="KW-1278">Translocase</keyword>
<dbReference type="PRINTS" id="PR00119">
    <property type="entry name" value="CATATPASE"/>
</dbReference>
<keyword evidence="8" id="KW-1003">Cell membrane</keyword>
<dbReference type="EC" id="7.6.2.1" evidence="27"/>